<proteinExistence type="predicted"/>
<feature type="domain" description="AraC effector-binding" evidence="2">
    <location>
        <begin position="1"/>
        <end position="210"/>
    </location>
</feature>
<reference evidence="3 4" key="1">
    <citation type="submission" date="2018-11" db="EMBL/GenBank/DDBJ databases">
        <title>Genome sequencing of Paenibacillus lentus DSM25539(T).</title>
        <authorList>
            <person name="Kook J.-K."/>
            <person name="Park S.-N."/>
            <person name="Lim Y.K."/>
        </authorList>
    </citation>
    <scope>NUCLEOTIDE SEQUENCE [LARGE SCALE GENOMIC DNA]</scope>
    <source>
        <strain evidence="3 4">DSM 25539</strain>
    </source>
</reference>
<dbReference type="Proteomes" id="UP000273145">
    <property type="component" value="Chromosome"/>
</dbReference>
<dbReference type="Pfam" id="PF06445">
    <property type="entry name" value="GyrI-like"/>
    <property type="match status" value="1"/>
</dbReference>
<evidence type="ECO:0000313" key="3">
    <source>
        <dbReference type="EMBL" id="AZK48467.1"/>
    </source>
</evidence>
<dbReference type="InterPro" id="IPR029442">
    <property type="entry name" value="GyrI-like"/>
</dbReference>
<dbReference type="InterPro" id="IPR053182">
    <property type="entry name" value="YobU-like_regulator"/>
</dbReference>
<dbReference type="AlphaFoldDB" id="A0A3Q8SDW8"/>
<dbReference type="SUPFAM" id="SSF55136">
    <property type="entry name" value="Probable bacterial effector-binding domain"/>
    <property type="match status" value="2"/>
</dbReference>
<dbReference type="RefSeq" id="WP_125084624.1">
    <property type="nucleotide sequence ID" value="NZ_CP034248.1"/>
</dbReference>
<protein>
    <submittedName>
        <fullName evidence="3">AraC family transcriptional regulator</fullName>
    </submittedName>
</protein>
<dbReference type="PANTHER" id="PTHR36444">
    <property type="entry name" value="TRANSCRIPTIONAL REGULATOR PROTEIN YOBU-RELATED"/>
    <property type="match status" value="1"/>
</dbReference>
<dbReference type="Gene3D" id="3.20.80.10">
    <property type="entry name" value="Regulatory factor, effector binding domain"/>
    <property type="match status" value="1"/>
</dbReference>
<dbReference type="PANTHER" id="PTHR36444:SF2">
    <property type="entry name" value="TRANSCRIPTIONAL REGULATOR PROTEIN YOBU-RELATED"/>
    <property type="match status" value="1"/>
</dbReference>
<dbReference type="EMBL" id="CP034248">
    <property type="protein sequence ID" value="AZK48467.1"/>
    <property type="molecule type" value="Genomic_DNA"/>
</dbReference>
<name>A0A3Q8SDW8_9BACL</name>
<gene>
    <name evidence="3" type="ORF">EIM92_21710</name>
</gene>
<dbReference type="InterPro" id="IPR011256">
    <property type="entry name" value="Reg_factor_effector_dom_sf"/>
</dbReference>
<accession>A0A3Q8SDW8</accession>
<evidence type="ECO:0000259" key="2">
    <source>
        <dbReference type="SMART" id="SM00871"/>
    </source>
</evidence>
<dbReference type="KEGG" id="plen:EIM92_21710"/>
<dbReference type="OrthoDB" id="9801008at2"/>
<keyword evidence="4" id="KW-1185">Reference proteome</keyword>
<feature type="region of interest" description="Disordered" evidence="1">
    <location>
        <begin position="86"/>
        <end position="120"/>
    </location>
</feature>
<feature type="compositionally biased region" description="Acidic residues" evidence="1">
    <location>
        <begin position="105"/>
        <end position="114"/>
    </location>
</feature>
<evidence type="ECO:0000313" key="4">
    <source>
        <dbReference type="Proteomes" id="UP000273145"/>
    </source>
</evidence>
<sequence>MNYEIVHVEEKTVAGLRSRTSNSDPNMSRSIGELWQQFYQEGIYDSIPGKKNDKSIGLYTNYEMGDNDTYDVMVCCEVEGSTGAEVKEKAEGEVGAAAGAKAGEDAEEGTETDTNENTNPNTNVNVNINAHAHANPNPNANVNAGVRVNTIPAGKYAKFIVRGHVQQAVAEFWTKLWSMELDRKFSSDFEEYQSGGDMDNAEIHIYIALN</sequence>
<evidence type="ECO:0000256" key="1">
    <source>
        <dbReference type="SAM" id="MobiDB-lite"/>
    </source>
</evidence>
<dbReference type="InterPro" id="IPR010499">
    <property type="entry name" value="AraC_E-bd"/>
</dbReference>
<organism evidence="3 4">
    <name type="scientific">Paenibacillus lentus</name>
    <dbReference type="NCBI Taxonomy" id="1338368"/>
    <lineage>
        <taxon>Bacteria</taxon>
        <taxon>Bacillati</taxon>
        <taxon>Bacillota</taxon>
        <taxon>Bacilli</taxon>
        <taxon>Bacillales</taxon>
        <taxon>Paenibacillaceae</taxon>
        <taxon>Paenibacillus</taxon>
    </lineage>
</organism>
<dbReference type="SMART" id="SM00871">
    <property type="entry name" value="AraC_E_bind"/>
    <property type="match status" value="1"/>
</dbReference>